<name>A0ACB7Y2L2_9ERIC</name>
<dbReference type="Proteomes" id="UP000828048">
    <property type="component" value="Chromosome 5"/>
</dbReference>
<gene>
    <name evidence="1" type="ORF">Vadar_029536</name>
</gene>
<sequence>MDSQQSTQSKPSKGKGKDLSTGGSQAANPSTPTSNANATTPTSNANANANASKTNPPAKKAKKLTTAEAKQAPLNERIGSYMDETKEVMMELVHAVGFDQRFFDKRQRVFGELEKLHLEMEDMLTANAMILATEQKVDEFYSIPEWYRQHWVGMLLQGKLNQHSM</sequence>
<organism evidence="1 2">
    <name type="scientific">Vaccinium darrowii</name>
    <dbReference type="NCBI Taxonomy" id="229202"/>
    <lineage>
        <taxon>Eukaryota</taxon>
        <taxon>Viridiplantae</taxon>
        <taxon>Streptophyta</taxon>
        <taxon>Embryophyta</taxon>
        <taxon>Tracheophyta</taxon>
        <taxon>Spermatophyta</taxon>
        <taxon>Magnoliopsida</taxon>
        <taxon>eudicotyledons</taxon>
        <taxon>Gunneridae</taxon>
        <taxon>Pentapetalae</taxon>
        <taxon>asterids</taxon>
        <taxon>Ericales</taxon>
        <taxon>Ericaceae</taxon>
        <taxon>Vaccinioideae</taxon>
        <taxon>Vaccinieae</taxon>
        <taxon>Vaccinium</taxon>
    </lineage>
</organism>
<evidence type="ECO:0000313" key="2">
    <source>
        <dbReference type="Proteomes" id="UP000828048"/>
    </source>
</evidence>
<proteinExistence type="predicted"/>
<evidence type="ECO:0000313" key="1">
    <source>
        <dbReference type="EMBL" id="KAH7847722.1"/>
    </source>
</evidence>
<reference evidence="1 2" key="1">
    <citation type="journal article" date="2021" name="Hortic Res">
        <title>High-quality reference genome and annotation aids understanding of berry development for evergreen blueberry (Vaccinium darrowii).</title>
        <authorList>
            <person name="Yu J."/>
            <person name="Hulse-Kemp A.M."/>
            <person name="Babiker E."/>
            <person name="Staton M."/>
        </authorList>
    </citation>
    <scope>NUCLEOTIDE SEQUENCE [LARGE SCALE GENOMIC DNA]</scope>
    <source>
        <strain evidence="2">cv. NJ 8807/NJ 8810</strain>
        <tissue evidence="1">Young leaf</tissue>
    </source>
</reference>
<dbReference type="EMBL" id="CM037155">
    <property type="protein sequence ID" value="KAH7847722.1"/>
    <property type="molecule type" value="Genomic_DNA"/>
</dbReference>
<keyword evidence="2" id="KW-1185">Reference proteome</keyword>
<protein>
    <submittedName>
        <fullName evidence="1">Uncharacterized protein</fullName>
    </submittedName>
</protein>
<comment type="caution">
    <text evidence="1">The sequence shown here is derived from an EMBL/GenBank/DDBJ whole genome shotgun (WGS) entry which is preliminary data.</text>
</comment>
<accession>A0ACB7Y2L2</accession>